<evidence type="ECO:0000259" key="5">
    <source>
        <dbReference type="Pfam" id="PF13360"/>
    </source>
</evidence>
<dbReference type="GO" id="GO:0016491">
    <property type="term" value="F:oxidoreductase activity"/>
    <property type="evidence" value="ECO:0007669"/>
    <property type="project" value="UniProtKB-KW"/>
</dbReference>
<feature type="domain" description="Pyrrolo-quinoline quinone repeat" evidence="4">
    <location>
        <begin position="32"/>
        <end position="171"/>
    </location>
</feature>
<comment type="cofactor">
    <cofactor evidence="1">
        <name>pyrroloquinoline quinone</name>
        <dbReference type="ChEBI" id="CHEBI:58442"/>
    </cofactor>
</comment>
<feature type="domain" description="Pyrrolo-quinoline quinone repeat" evidence="5">
    <location>
        <begin position="222"/>
        <end position="281"/>
    </location>
</feature>
<evidence type="ECO:0000259" key="4">
    <source>
        <dbReference type="Pfam" id="PF01011"/>
    </source>
</evidence>
<dbReference type="PANTHER" id="PTHR32303">
    <property type="entry name" value="QUINOPROTEIN ALCOHOL DEHYDROGENASE (CYTOCHROME C)"/>
    <property type="match status" value="1"/>
</dbReference>
<feature type="non-terminal residue" evidence="6">
    <location>
        <position position="1"/>
    </location>
</feature>
<evidence type="ECO:0000256" key="3">
    <source>
        <dbReference type="ARBA" id="ARBA00023002"/>
    </source>
</evidence>
<feature type="non-terminal residue" evidence="6">
    <location>
        <position position="285"/>
    </location>
</feature>
<dbReference type="AlphaFoldDB" id="A0A382VFU1"/>
<evidence type="ECO:0000256" key="2">
    <source>
        <dbReference type="ARBA" id="ARBA00008156"/>
    </source>
</evidence>
<name>A0A382VFU1_9ZZZZ</name>
<evidence type="ECO:0000256" key="1">
    <source>
        <dbReference type="ARBA" id="ARBA00001931"/>
    </source>
</evidence>
<dbReference type="InterPro" id="IPR018391">
    <property type="entry name" value="PQQ_b-propeller_rpt"/>
</dbReference>
<dbReference type="InterPro" id="IPR002372">
    <property type="entry name" value="PQQ_rpt_dom"/>
</dbReference>
<reference evidence="6" key="1">
    <citation type="submission" date="2018-05" db="EMBL/GenBank/DDBJ databases">
        <authorList>
            <person name="Lanie J.A."/>
            <person name="Ng W.-L."/>
            <person name="Kazmierczak K.M."/>
            <person name="Andrzejewski T.M."/>
            <person name="Davidsen T.M."/>
            <person name="Wayne K.J."/>
            <person name="Tettelin H."/>
            <person name="Glass J.I."/>
            <person name="Rusch D."/>
            <person name="Podicherti R."/>
            <person name="Tsui H.-C.T."/>
            <person name="Winkler M.E."/>
        </authorList>
    </citation>
    <scope>NUCLEOTIDE SEQUENCE</scope>
</reference>
<dbReference type="Pfam" id="PF01011">
    <property type="entry name" value="PQQ"/>
    <property type="match status" value="1"/>
</dbReference>
<dbReference type="SUPFAM" id="SSF50998">
    <property type="entry name" value="Quinoprotein alcohol dehydrogenase-like"/>
    <property type="match status" value="1"/>
</dbReference>
<dbReference type="Gene3D" id="2.140.10.10">
    <property type="entry name" value="Quinoprotein alcohol dehydrogenase-like superfamily"/>
    <property type="match status" value="1"/>
</dbReference>
<proteinExistence type="inferred from homology"/>
<keyword evidence="3" id="KW-0560">Oxidoreductase</keyword>
<dbReference type="EMBL" id="UINC01151571">
    <property type="protein sequence ID" value="SVD45260.1"/>
    <property type="molecule type" value="Genomic_DNA"/>
</dbReference>
<organism evidence="6">
    <name type="scientific">marine metagenome</name>
    <dbReference type="NCBI Taxonomy" id="408172"/>
    <lineage>
        <taxon>unclassified sequences</taxon>
        <taxon>metagenomes</taxon>
        <taxon>ecological metagenomes</taxon>
    </lineage>
</organism>
<dbReference type="SMART" id="SM00564">
    <property type="entry name" value="PQQ"/>
    <property type="match status" value="2"/>
</dbReference>
<accession>A0A382VFU1</accession>
<gene>
    <name evidence="6" type="ORF">METZ01_LOCUS398114</name>
</gene>
<sequence length="285" mass="30524">IPSPQEGGWWGDWIERLPGREAIDLGRDISQEKADQARLAETWRTGGGSAPMTPTFDHALGLVYISIGGPDPHGFPPPAEPHPGDMRWTNSICALHIETGSLAWCYQFLPHDTKGASGPTPGILINLNIEGRMRETVARFSGLGNLYVWDRKGGDLLGVSDNYLPVENTTGGKAGANLIGVAGTVWSPGAYSFETGLLYSTNRRTPEYFEPRETLRPGGEYGNIAAVNPVTGEVVWTQQTEKPMAGGALATAGGLVFAGRTTGWFDAYDATTGARLWSFRTGAGC</sequence>
<evidence type="ECO:0000313" key="6">
    <source>
        <dbReference type="EMBL" id="SVD45260.1"/>
    </source>
</evidence>
<dbReference type="InterPro" id="IPR011047">
    <property type="entry name" value="Quinoprotein_ADH-like_sf"/>
</dbReference>
<dbReference type="Pfam" id="PF13360">
    <property type="entry name" value="PQQ_2"/>
    <property type="match status" value="1"/>
</dbReference>
<comment type="similarity">
    <text evidence="2">Belongs to the bacterial PQQ dehydrogenase family.</text>
</comment>
<protein>
    <recommendedName>
        <fullName evidence="4 5">Pyrrolo-quinoline quinone repeat domain-containing protein</fullName>
    </recommendedName>
</protein>